<gene>
    <name evidence="2" type="primary">prli42</name>
    <name evidence="2" type="ORF">JFL43_04390</name>
</gene>
<organism evidence="2 3">
    <name type="scientific">Viridibacillus soli</name>
    <dbReference type="NCBI Taxonomy" id="2798301"/>
    <lineage>
        <taxon>Bacteria</taxon>
        <taxon>Bacillati</taxon>
        <taxon>Bacillota</taxon>
        <taxon>Bacilli</taxon>
        <taxon>Bacillales</taxon>
        <taxon>Caryophanaceae</taxon>
        <taxon>Viridibacillus</taxon>
    </lineage>
</organism>
<keyword evidence="1" id="KW-1133">Transmembrane helix</keyword>
<dbReference type="InterPro" id="IPR049722">
    <property type="entry name" value="Prli42-like"/>
</dbReference>
<keyword evidence="3" id="KW-1185">Reference proteome</keyword>
<keyword evidence="1" id="KW-0812">Transmembrane</keyword>
<name>A0ABS1H3X8_9BACL</name>
<dbReference type="RefSeq" id="WP_157813061.1">
    <property type="nucleotide sequence ID" value="NZ_JAEOAH010000004.1"/>
</dbReference>
<evidence type="ECO:0000256" key="1">
    <source>
        <dbReference type="SAM" id="Phobius"/>
    </source>
</evidence>
<dbReference type="EMBL" id="JAEOAH010000004">
    <property type="protein sequence ID" value="MBK3494107.1"/>
    <property type="molecule type" value="Genomic_DNA"/>
</dbReference>
<evidence type="ECO:0000313" key="2">
    <source>
        <dbReference type="EMBL" id="MBK3494107.1"/>
    </source>
</evidence>
<sequence length="31" mass="3391">MGNKNFQKTVVYAMIIIMVVSTLAFGLAAMQ</sequence>
<proteinExistence type="predicted"/>
<comment type="caution">
    <text evidence="2">The sequence shown here is derived from an EMBL/GenBank/DDBJ whole genome shotgun (WGS) entry which is preliminary data.</text>
</comment>
<dbReference type="Proteomes" id="UP000618943">
    <property type="component" value="Unassembled WGS sequence"/>
</dbReference>
<feature type="transmembrane region" description="Helical" evidence="1">
    <location>
        <begin position="12"/>
        <end position="30"/>
    </location>
</feature>
<dbReference type="NCBIfam" id="NF033880">
    <property type="entry name" value="Prli42"/>
    <property type="match status" value="1"/>
</dbReference>
<protein>
    <submittedName>
        <fullName evidence="2">Stressosome-associated protein Prli42</fullName>
    </submittedName>
</protein>
<reference evidence="2 3" key="1">
    <citation type="submission" date="2020-12" db="EMBL/GenBank/DDBJ databases">
        <title>YIM B01967 draft genome.</title>
        <authorList>
            <person name="Yan X."/>
        </authorList>
    </citation>
    <scope>NUCLEOTIDE SEQUENCE [LARGE SCALE GENOMIC DNA]</scope>
    <source>
        <strain evidence="2 3">YIM B01967</strain>
    </source>
</reference>
<keyword evidence="1" id="KW-0472">Membrane</keyword>
<accession>A0ABS1H3X8</accession>
<evidence type="ECO:0000313" key="3">
    <source>
        <dbReference type="Proteomes" id="UP000618943"/>
    </source>
</evidence>